<evidence type="ECO:0000256" key="6">
    <source>
        <dbReference type="RuleBase" id="RU000661"/>
    </source>
</evidence>
<evidence type="ECO:0000313" key="8">
    <source>
        <dbReference type="EMBL" id="OGD87805.1"/>
    </source>
</evidence>
<dbReference type="PANTHER" id="PTHR14413">
    <property type="entry name" value="RIBOSOMAL PROTEIN L17"/>
    <property type="match status" value="1"/>
</dbReference>
<comment type="caution">
    <text evidence="8">The sequence shown here is derived from an EMBL/GenBank/DDBJ whole genome shotgun (WGS) entry which is preliminary data.</text>
</comment>
<evidence type="ECO:0000256" key="2">
    <source>
        <dbReference type="ARBA" id="ARBA00022980"/>
    </source>
</evidence>
<dbReference type="GO" id="GO:0006412">
    <property type="term" value="P:translation"/>
    <property type="evidence" value="ECO:0007669"/>
    <property type="project" value="InterPro"/>
</dbReference>
<dbReference type="Gene3D" id="3.90.1030.10">
    <property type="entry name" value="Ribosomal protein L17"/>
    <property type="match status" value="1"/>
</dbReference>
<keyword evidence="2 5" id="KW-0689">Ribosomal protein</keyword>
<dbReference type="STRING" id="1797714.A3D04_02445"/>
<dbReference type="InterPro" id="IPR000456">
    <property type="entry name" value="Ribosomal_bL17"/>
</dbReference>
<dbReference type="AlphaFoldDB" id="A0A1F5G7K8"/>
<evidence type="ECO:0000256" key="5">
    <source>
        <dbReference type="RuleBase" id="RU000660"/>
    </source>
</evidence>
<evidence type="ECO:0000256" key="1">
    <source>
        <dbReference type="ARBA" id="ARBA00008777"/>
    </source>
</evidence>
<dbReference type="Pfam" id="PF01196">
    <property type="entry name" value="Ribosomal_L17"/>
    <property type="match status" value="1"/>
</dbReference>
<proteinExistence type="inferred from homology"/>
<evidence type="ECO:0000313" key="9">
    <source>
        <dbReference type="Proteomes" id="UP000177369"/>
    </source>
</evidence>
<sequence>MRHAVFGQKLSRDTKARKALLNNLASSLIIHGHLRTTLAKAKFSQGYIEKLVSQAKKNRLNRYRILASKLNHHAFIKLINEVGPGFENRKGGYTRVLKIPARRGDAAQMAKLEFLEWDKTKAKTPKQTTKKANTKTKSVKETKTTAKPQPNEKKVLNTKETKNEKRKT</sequence>
<dbReference type="EMBL" id="MFBD01000043">
    <property type="protein sequence ID" value="OGD87805.1"/>
    <property type="molecule type" value="Genomic_DNA"/>
</dbReference>
<dbReference type="NCBIfam" id="TIGR00059">
    <property type="entry name" value="L17"/>
    <property type="match status" value="1"/>
</dbReference>
<keyword evidence="3 5" id="KW-0687">Ribonucleoprotein</keyword>
<evidence type="ECO:0000256" key="7">
    <source>
        <dbReference type="SAM" id="MobiDB-lite"/>
    </source>
</evidence>
<dbReference type="InterPro" id="IPR036373">
    <property type="entry name" value="Ribosomal_bL17_sf"/>
</dbReference>
<name>A0A1F5G7K8_9BACT</name>
<reference evidence="8 9" key="1">
    <citation type="journal article" date="2016" name="Nat. Commun.">
        <title>Thousands of microbial genomes shed light on interconnected biogeochemical processes in an aquifer system.</title>
        <authorList>
            <person name="Anantharaman K."/>
            <person name="Brown C.T."/>
            <person name="Hug L.A."/>
            <person name="Sharon I."/>
            <person name="Castelle C.J."/>
            <person name="Probst A.J."/>
            <person name="Thomas B.C."/>
            <person name="Singh A."/>
            <person name="Wilkins M.J."/>
            <person name="Karaoz U."/>
            <person name="Brodie E.L."/>
            <person name="Williams K.H."/>
            <person name="Hubbard S.S."/>
            <person name="Banfield J.F."/>
        </authorList>
    </citation>
    <scope>NUCLEOTIDE SEQUENCE [LARGE SCALE GENOMIC DNA]</scope>
</reference>
<comment type="similarity">
    <text evidence="1 5">Belongs to the bacterial ribosomal protein bL17 family.</text>
</comment>
<organism evidence="8 9">
    <name type="scientific">Candidatus Curtissbacteria bacterium RIFCSPHIGHO2_02_FULL_40_16b</name>
    <dbReference type="NCBI Taxonomy" id="1797714"/>
    <lineage>
        <taxon>Bacteria</taxon>
        <taxon>Candidatus Curtissiibacteriota</taxon>
    </lineage>
</organism>
<dbReference type="SUPFAM" id="SSF64263">
    <property type="entry name" value="Prokaryotic ribosomal protein L17"/>
    <property type="match status" value="1"/>
</dbReference>
<accession>A0A1F5G7K8</accession>
<feature type="compositionally biased region" description="Basic and acidic residues" evidence="7">
    <location>
        <begin position="138"/>
        <end position="168"/>
    </location>
</feature>
<feature type="compositionally biased region" description="Basic residues" evidence="7">
    <location>
        <begin position="122"/>
        <end position="134"/>
    </location>
</feature>
<protein>
    <recommendedName>
        <fullName evidence="4 6">50S ribosomal protein L17</fullName>
    </recommendedName>
</protein>
<feature type="region of interest" description="Disordered" evidence="7">
    <location>
        <begin position="120"/>
        <end position="168"/>
    </location>
</feature>
<dbReference type="GO" id="GO:0022625">
    <property type="term" value="C:cytosolic large ribosomal subunit"/>
    <property type="evidence" value="ECO:0007669"/>
    <property type="project" value="TreeGrafter"/>
</dbReference>
<dbReference type="Proteomes" id="UP000177369">
    <property type="component" value="Unassembled WGS sequence"/>
</dbReference>
<gene>
    <name evidence="8" type="ORF">A3D04_02445</name>
</gene>
<evidence type="ECO:0000256" key="3">
    <source>
        <dbReference type="ARBA" id="ARBA00023274"/>
    </source>
</evidence>
<dbReference type="PANTHER" id="PTHR14413:SF16">
    <property type="entry name" value="LARGE RIBOSOMAL SUBUNIT PROTEIN BL17M"/>
    <property type="match status" value="1"/>
</dbReference>
<dbReference type="GO" id="GO:0003735">
    <property type="term" value="F:structural constituent of ribosome"/>
    <property type="evidence" value="ECO:0007669"/>
    <property type="project" value="InterPro"/>
</dbReference>
<evidence type="ECO:0000256" key="4">
    <source>
        <dbReference type="ARBA" id="ARBA00035494"/>
    </source>
</evidence>